<evidence type="ECO:0000313" key="2">
    <source>
        <dbReference type="Proteomes" id="UP000612349"/>
    </source>
</evidence>
<accession>A0A916YQY7</accession>
<reference evidence="1" key="1">
    <citation type="journal article" date="2014" name="Int. J. Syst. Evol. Microbiol.">
        <title>Complete genome sequence of Corynebacterium casei LMG S-19264T (=DSM 44701T), isolated from a smear-ripened cheese.</title>
        <authorList>
            <consortium name="US DOE Joint Genome Institute (JGI-PGF)"/>
            <person name="Walter F."/>
            <person name="Albersmeier A."/>
            <person name="Kalinowski J."/>
            <person name="Ruckert C."/>
        </authorList>
    </citation>
    <scope>NUCLEOTIDE SEQUENCE</scope>
    <source>
        <strain evidence="1">CGMCC 1.15360</strain>
    </source>
</reference>
<protein>
    <recommendedName>
        <fullName evidence="3">Sucrose-6-phosphate hydrolase</fullName>
    </recommendedName>
</protein>
<gene>
    <name evidence="1" type="ORF">GCM10010990_01790</name>
</gene>
<sequence length="246" mass="27263">MGPLVLTDLDDTLFQTLRKCPPAMGDGKLMSTLADGSPSGYASDRQVRFIEWLDHGQIVPVTARSREVLERVAIRQAPAICANGGCIIDGAGNVDQDWHAHLKAESLEIDPVREIHLLATDGLVSSAYRHWIVQEGDLNLYFVVKANGDDLSILDEAERRAAIHAPQGWRIHRNGNNLAVLPPWLNKRHAARHLIEIRRESDPHLPVIGIGDSHSDVGFMDLCDFAMTPTNSQVWTLLTKENGWCS</sequence>
<keyword evidence="2" id="KW-1185">Reference proteome</keyword>
<dbReference type="SUPFAM" id="SSF56784">
    <property type="entry name" value="HAD-like"/>
    <property type="match status" value="1"/>
</dbReference>
<reference evidence="1" key="2">
    <citation type="submission" date="2020-09" db="EMBL/GenBank/DDBJ databases">
        <authorList>
            <person name="Sun Q."/>
            <person name="Zhou Y."/>
        </authorList>
    </citation>
    <scope>NUCLEOTIDE SEQUENCE</scope>
    <source>
        <strain evidence="1">CGMCC 1.15360</strain>
    </source>
</reference>
<dbReference type="InterPro" id="IPR036412">
    <property type="entry name" value="HAD-like_sf"/>
</dbReference>
<dbReference type="AlphaFoldDB" id="A0A916YQY7"/>
<evidence type="ECO:0000313" key="1">
    <source>
        <dbReference type="EMBL" id="GGD56224.1"/>
    </source>
</evidence>
<dbReference type="InterPro" id="IPR023214">
    <property type="entry name" value="HAD_sf"/>
</dbReference>
<dbReference type="EMBL" id="BMIP01000001">
    <property type="protein sequence ID" value="GGD56224.1"/>
    <property type="molecule type" value="Genomic_DNA"/>
</dbReference>
<proteinExistence type="predicted"/>
<name>A0A916YQY7_9SPHN</name>
<dbReference type="Gene3D" id="3.40.50.1000">
    <property type="entry name" value="HAD superfamily/HAD-like"/>
    <property type="match status" value="1"/>
</dbReference>
<dbReference type="Gene3D" id="3.90.1070.10">
    <property type="match status" value="1"/>
</dbReference>
<comment type="caution">
    <text evidence="1">The sequence shown here is derived from an EMBL/GenBank/DDBJ whole genome shotgun (WGS) entry which is preliminary data.</text>
</comment>
<dbReference type="InterPro" id="IPR024197">
    <property type="entry name" value="TPP-like"/>
</dbReference>
<dbReference type="Proteomes" id="UP000612349">
    <property type="component" value="Unassembled WGS sequence"/>
</dbReference>
<evidence type="ECO:0008006" key="3">
    <source>
        <dbReference type="Google" id="ProtNLM"/>
    </source>
</evidence>
<organism evidence="1 2">
    <name type="scientific">Croceicoccus mobilis</name>
    <dbReference type="NCBI Taxonomy" id="1703339"/>
    <lineage>
        <taxon>Bacteria</taxon>
        <taxon>Pseudomonadati</taxon>
        <taxon>Pseudomonadota</taxon>
        <taxon>Alphaproteobacteria</taxon>
        <taxon>Sphingomonadales</taxon>
        <taxon>Erythrobacteraceae</taxon>
        <taxon>Croceicoccus</taxon>
    </lineage>
</organism>
<dbReference type="PIRSF" id="PIRSF030802">
    <property type="entry name" value="UCP030802"/>
    <property type="match status" value="1"/>
</dbReference>